<evidence type="ECO:0000256" key="8">
    <source>
        <dbReference type="ARBA" id="ARBA00022691"/>
    </source>
</evidence>
<dbReference type="EMBL" id="BAAASZ010000042">
    <property type="protein sequence ID" value="GAA2463219.1"/>
    <property type="molecule type" value="Genomic_DNA"/>
</dbReference>
<evidence type="ECO:0000256" key="7">
    <source>
        <dbReference type="ARBA" id="ARBA00022679"/>
    </source>
</evidence>
<evidence type="ECO:0000256" key="5">
    <source>
        <dbReference type="ARBA" id="ARBA00022490"/>
    </source>
</evidence>
<evidence type="ECO:0000256" key="4">
    <source>
        <dbReference type="ARBA" id="ARBA00013346"/>
    </source>
</evidence>
<keyword evidence="14" id="KW-1185">Reference proteome</keyword>
<evidence type="ECO:0000256" key="10">
    <source>
        <dbReference type="ARBA" id="ARBA00031323"/>
    </source>
</evidence>
<feature type="compositionally biased region" description="Basic residues" evidence="12">
    <location>
        <begin position="279"/>
        <end position="291"/>
    </location>
</feature>
<evidence type="ECO:0000313" key="14">
    <source>
        <dbReference type="Proteomes" id="UP001501638"/>
    </source>
</evidence>
<dbReference type="Pfam" id="PF01135">
    <property type="entry name" value="PCMT"/>
    <property type="match status" value="1"/>
</dbReference>
<keyword evidence="7" id="KW-0808">Transferase</keyword>
<comment type="similarity">
    <text evidence="2">Belongs to the methyltransferase superfamily. L-isoaspartyl/D-aspartyl protein methyltransferase family.</text>
</comment>
<organism evidence="13 14">
    <name type="scientific">Streptomyces macrosporus</name>
    <dbReference type="NCBI Taxonomy" id="44032"/>
    <lineage>
        <taxon>Bacteria</taxon>
        <taxon>Bacillati</taxon>
        <taxon>Actinomycetota</taxon>
        <taxon>Actinomycetes</taxon>
        <taxon>Kitasatosporales</taxon>
        <taxon>Streptomycetaceae</taxon>
        <taxon>Streptomyces</taxon>
    </lineage>
</organism>
<dbReference type="Gene3D" id="3.40.50.150">
    <property type="entry name" value="Vaccinia Virus protein VP39"/>
    <property type="match status" value="1"/>
</dbReference>
<dbReference type="EC" id="2.1.1.77" evidence="3"/>
<evidence type="ECO:0000256" key="11">
    <source>
        <dbReference type="ARBA" id="ARBA00031350"/>
    </source>
</evidence>
<comment type="subcellular location">
    <subcellularLocation>
        <location evidence="1">Cytoplasm</location>
    </subcellularLocation>
</comment>
<keyword evidence="5" id="KW-0963">Cytoplasm</keyword>
<accession>A0ABN3KJJ4</accession>
<dbReference type="SUPFAM" id="SSF53335">
    <property type="entry name" value="S-adenosyl-L-methionine-dependent methyltransferases"/>
    <property type="match status" value="1"/>
</dbReference>
<evidence type="ECO:0000256" key="2">
    <source>
        <dbReference type="ARBA" id="ARBA00005369"/>
    </source>
</evidence>
<feature type="region of interest" description="Disordered" evidence="12">
    <location>
        <begin position="264"/>
        <end position="291"/>
    </location>
</feature>
<feature type="region of interest" description="Disordered" evidence="12">
    <location>
        <begin position="1"/>
        <end position="28"/>
    </location>
</feature>
<dbReference type="PANTHER" id="PTHR11579">
    <property type="entry name" value="PROTEIN-L-ISOASPARTATE O-METHYLTRANSFERASE"/>
    <property type="match status" value="1"/>
</dbReference>
<feature type="compositionally biased region" description="Basic and acidic residues" evidence="12">
    <location>
        <begin position="13"/>
        <end position="23"/>
    </location>
</feature>
<evidence type="ECO:0000256" key="1">
    <source>
        <dbReference type="ARBA" id="ARBA00004496"/>
    </source>
</evidence>
<comment type="caution">
    <text evidence="13">The sequence shown here is derived from an EMBL/GenBank/DDBJ whole genome shotgun (WGS) entry which is preliminary data.</text>
</comment>
<evidence type="ECO:0000313" key="13">
    <source>
        <dbReference type="EMBL" id="GAA2463219.1"/>
    </source>
</evidence>
<sequence>MLSVSEAAVPERCYTHNEDRGATDNRSNPTAIHRELTTLAAAEGMSVLEIGTGSGYSGALLAYIVGPSGRVTGLDIDPYMVRWANILHHQRDLTNIACHTADGTAGWPDDAPYDRLVTWCAPPLLPHAWVDQLTVGSVIVTALPIADVPKLTVVARITVGVGGPRIDAVFHGGYIETGSSPRADYDVPLRWVDWENRVPASSWISIAWRDLDDRLHTGARTALARLLKDTHTEPYQGEPLDWASWRTYAATTGGTHLTMAALAPRRDRTGPLHPDLRRSHPAGRHDHCRRP</sequence>
<evidence type="ECO:0000256" key="12">
    <source>
        <dbReference type="SAM" id="MobiDB-lite"/>
    </source>
</evidence>
<dbReference type="RefSeq" id="WP_344328244.1">
    <property type="nucleotide sequence ID" value="NZ_BAAASZ010000042.1"/>
</dbReference>
<evidence type="ECO:0000256" key="3">
    <source>
        <dbReference type="ARBA" id="ARBA00011890"/>
    </source>
</evidence>
<dbReference type="PANTHER" id="PTHR11579:SF0">
    <property type="entry name" value="PROTEIN-L-ISOASPARTATE(D-ASPARTATE) O-METHYLTRANSFERASE"/>
    <property type="match status" value="1"/>
</dbReference>
<feature type="compositionally biased region" description="Basic and acidic residues" evidence="12">
    <location>
        <begin position="264"/>
        <end position="278"/>
    </location>
</feature>
<protein>
    <recommendedName>
        <fullName evidence="4">Protein-L-isoaspartate O-methyltransferase</fullName>
        <ecNumber evidence="3">2.1.1.77</ecNumber>
    </recommendedName>
    <alternativeName>
        <fullName evidence="11">L-isoaspartyl protein carboxyl methyltransferase</fullName>
    </alternativeName>
    <alternativeName>
        <fullName evidence="9">Protein L-isoaspartyl methyltransferase</fullName>
    </alternativeName>
    <alternativeName>
        <fullName evidence="10">Protein-beta-aspartate methyltransferase</fullName>
    </alternativeName>
</protein>
<dbReference type="Proteomes" id="UP001501638">
    <property type="component" value="Unassembled WGS sequence"/>
</dbReference>
<reference evidence="13 14" key="1">
    <citation type="journal article" date="2019" name="Int. J. Syst. Evol. Microbiol.">
        <title>The Global Catalogue of Microorganisms (GCM) 10K type strain sequencing project: providing services to taxonomists for standard genome sequencing and annotation.</title>
        <authorList>
            <consortium name="The Broad Institute Genomics Platform"/>
            <consortium name="The Broad Institute Genome Sequencing Center for Infectious Disease"/>
            <person name="Wu L."/>
            <person name="Ma J."/>
        </authorList>
    </citation>
    <scope>NUCLEOTIDE SEQUENCE [LARGE SCALE GENOMIC DNA]</scope>
    <source>
        <strain evidence="13 14">JCM 6305</strain>
    </source>
</reference>
<evidence type="ECO:0000256" key="9">
    <source>
        <dbReference type="ARBA" id="ARBA00030757"/>
    </source>
</evidence>
<proteinExistence type="inferred from homology"/>
<gene>
    <name evidence="13" type="ORF">GCM10010405_54580</name>
</gene>
<keyword evidence="8" id="KW-0949">S-adenosyl-L-methionine</keyword>
<dbReference type="CDD" id="cd02440">
    <property type="entry name" value="AdoMet_MTases"/>
    <property type="match status" value="1"/>
</dbReference>
<keyword evidence="6" id="KW-0489">Methyltransferase</keyword>
<dbReference type="InterPro" id="IPR000682">
    <property type="entry name" value="PCMT"/>
</dbReference>
<evidence type="ECO:0000256" key="6">
    <source>
        <dbReference type="ARBA" id="ARBA00022603"/>
    </source>
</evidence>
<name>A0ABN3KJJ4_9ACTN</name>
<dbReference type="InterPro" id="IPR029063">
    <property type="entry name" value="SAM-dependent_MTases_sf"/>
</dbReference>